<dbReference type="PROSITE" id="PS51782">
    <property type="entry name" value="LYSM"/>
    <property type="match status" value="3"/>
</dbReference>
<dbReference type="Pfam" id="PF01476">
    <property type="entry name" value="LysM"/>
    <property type="match status" value="3"/>
</dbReference>
<feature type="signal peptide" evidence="1">
    <location>
        <begin position="1"/>
        <end position="23"/>
    </location>
</feature>
<evidence type="ECO:0000259" key="2">
    <source>
        <dbReference type="PROSITE" id="PS51782"/>
    </source>
</evidence>
<dbReference type="RefSeq" id="WP_173300212.1">
    <property type="nucleotide sequence ID" value="NZ_JABRWQ010000002.1"/>
</dbReference>
<proteinExistence type="predicted"/>
<feature type="domain" description="LysM" evidence="2">
    <location>
        <begin position="156"/>
        <end position="199"/>
    </location>
</feature>
<keyword evidence="1" id="KW-0732">Signal</keyword>
<dbReference type="PANTHER" id="PTHR33734">
    <property type="entry name" value="LYSM DOMAIN-CONTAINING GPI-ANCHORED PROTEIN 2"/>
    <property type="match status" value="1"/>
</dbReference>
<dbReference type="SUPFAM" id="SSF54106">
    <property type="entry name" value="LysM domain"/>
    <property type="match status" value="3"/>
</dbReference>
<name>A0ABX2E494_9FLAO</name>
<evidence type="ECO:0000313" key="4">
    <source>
        <dbReference type="Proteomes" id="UP000805085"/>
    </source>
</evidence>
<dbReference type="EMBL" id="JABRWQ010000002">
    <property type="protein sequence ID" value="NRD22541.1"/>
    <property type="molecule type" value="Genomic_DNA"/>
</dbReference>
<gene>
    <name evidence="3" type="ORF">HNV10_04770</name>
</gene>
<dbReference type="InterPro" id="IPR018392">
    <property type="entry name" value="LysM"/>
</dbReference>
<comment type="caution">
    <text evidence="3">The sequence shown here is derived from an EMBL/GenBank/DDBJ whole genome shotgun (WGS) entry which is preliminary data.</text>
</comment>
<feature type="domain" description="LysM" evidence="2">
    <location>
        <begin position="89"/>
        <end position="132"/>
    </location>
</feature>
<keyword evidence="4" id="KW-1185">Reference proteome</keyword>
<accession>A0ABX2E494</accession>
<evidence type="ECO:0000256" key="1">
    <source>
        <dbReference type="SAM" id="SignalP"/>
    </source>
</evidence>
<feature type="chain" id="PRO_5047465697" evidence="1">
    <location>
        <begin position="24"/>
        <end position="257"/>
    </location>
</feature>
<dbReference type="InterPro" id="IPR036779">
    <property type="entry name" value="LysM_dom_sf"/>
</dbReference>
<dbReference type="Proteomes" id="UP000805085">
    <property type="component" value="Unassembled WGS sequence"/>
</dbReference>
<protein>
    <submittedName>
        <fullName evidence="3">LysM peptidoglycan-binding domain-containing protein</fullName>
    </submittedName>
</protein>
<dbReference type="CDD" id="cd00118">
    <property type="entry name" value="LysM"/>
    <property type="match status" value="3"/>
</dbReference>
<feature type="domain" description="LysM" evidence="2">
    <location>
        <begin position="213"/>
        <end position="256"/>
    </location>
</feature>
<dbReference type="SMART" id="SM00257">
    <property type="entry name" value="LysM"/>
    <property type="match status" value="3"/>
</dbReference>
<reference evidence="3 4" key="1">
    <citation type="journal article" date="2015" name="Int. J. Syst. Evol. Microbiol.">
        <title>Winogradskyella litoriviva sp. nov., isolated from coastal seawater.</title>
        <authorList>
            <person name="Nedashkovskaya O.I."/>
            <person name="Kukhlevskiy A.D."/>
            <person name="Zhukova N.V."/>
            <person name="Kim S.J."/>
            <person name="Rhee S.K."/>
            <person name="Mikhailov V.V."/>
        </authorList>
    </citation>
    <scope>NUCLEOTIDE SEQUENCE [LARGE SCALE GENOMIC DNA]</scope>
    <source>
        <strain evidence="3 4">KMM6491</strain>
    </source>
</reference>
<evidence type="ECO:0000313" key="3">
    <source>
        <dbReference type="EMBL" id="NRD22541.1"/>
    </source>
</evidence>
<dbReference type="PANTHER" id="PTHR33734:SF22">
    <property type="entry name" value="MEMBRANE-BOUND LYTIC MUREIN TRANSGLYCOSYLASE D"/>
    <property type="match status" value="1"/>
</dbReference>
<sequence>MQRSYRLIISIFALGLTCFSAIAQETVEYKDVFLDGKPAKLNVATGEVKLVNPKDKVVKISSETTHTADDSNKHNHSYNGDVSYVSDSDFYIVKEGETLLDVSKKYNVSLTELKKANNLETTLINKGQRLRVNNFDAVTHSVSNTSNTYSETNYSEYYIVERGNTLFSLANQFNLSVSELKRINNLSSNVITIGQKLRIVESDTSSFEENNLSVYIVKDGDNLYRIALNNGTTVEEIKRLNGLTSNLITVGQKLQLQ</sequence>
<organism evidence="3 4">
    <name type="scientific">Winogradskyella litoriviva</name>
    <dbReference type="NCBI Taxonomy" id="1220182"/>
    <lineage>
        <taxon>Bacteria</taxon>
        <taxon>Pseudomonadati</taxon>
        <taxon>Bacteroidota</taxon>
        <taxon>Flavobacteriia</taxon>
        <taxon>Flavobacteriales</taxon>
        <taxon>Flavobacteriaceae</taxon>
        <taxon>Winogradskyella</taxon>
    </lineage>
</organism>
<dbReference type="Gene3D" id="3.10.350.10">
    <property type="entry name" value="LysM domain"/>
    <property type="match status" value="3"/>
</dbReference>